<protein>
    <submittedName>
        <fullName evidence="4">Tat (Twin-arginine translocation) pathway signal sequence</fullName>
    </submittedName>
</protein>
<feature type="binding site" evidence="2">
    <location>
        <position position="168"/>
    </location>
    <ligand>
        <name>substrate</name>
    </ligand>
</feature>
<dbReference type="PIRSF" id="PIRSF039026">
    <property type="entry name" value="SiaP"/>
    <property type="match status" value="1"/>
</dbReference>
<dbReference type="GO" id="GO:0055085">
    <property type="term" value="P:transmembrane transport"/>
    <property type="evidence" value="ECO:0007669"/>
    <property type="project" value="InterPro"/>
</dbReference>
<dbReference type="InterPro" id="IPR006311">
    <property type="entry name" value="TAT_signal"/>
</dbReference>
<dbReference type="GO" id="GO:0031317">
    <property type="term" value="C:tripartite ATP-independent periplasmic transporter complex"/>
    <property type="evidence" value="ECO:0007669"/>
    <property type="project" value="InterPro"/>
</dbReference>
<evidence type="ECO:0000256" key="3">
    <source>
        <dbReference type="PIRSR" id="PIRSR039026-2"/>
    </source>
</evidence>
<dbReference type="PANTHER" id="PTHR33376">
    <property type="match status" value="1"/>
</dbReference>
<dbReference type="GO" id="GO:0046872">
    <property type="term" value="F:metal ion binding"/>
    <property type="evidence" value="ECO:0007669"/>
    <property type="project" value="UniProtKB-KW"/>
</dbReference>
<dbReference type="InterPro" id="IPR026289">
    <property type="entry name" value="SBP_TakP-like"/>
</dbReference>
<feature type="binding site" evidence="3">
    <location>
        <position position="226"/>
    </location>
    <ligand>
        <name>substrate</name>
    </ligand>
</feature>
<dbReference type="InterPro" id="IPR038404">
    <property type="entry name" value="TRAP_DctP_sf"/>
</dbReference>
<gene>
    <name evidence="4" type="ORF">SAMN05428964_1019</name>
</gene>
<sequence>MTNLKRRDFLTKSALGTAAAAATTGAAVFATPHIARAQETFNWKMTNAYGPGSPFYVTGPGSPEDFCKRVTEMSSGRLNIQHFAAGELIPALEGFDAVQAGTVEMNAANAYFWAGKIFAAQYFTTVPFGLNFQGMNAWLYHAGGLELWHELYQPYGLIAFPMGNTGVQMTGWFREPIETLDDFNGLKMRIPGLAGKVYQQIGVEVKLLPGGEIFPALERGVIDAAEFVGPYQDRRLGLQKAAKYYYTTGWHEPSNVTELLINQKAWESLPADLQSIVKNAAQACNLDSHSWCEANNAAALRDLVENEGVIAQTLPDDVVNKLKGITKETLEAEAAKDPLTKKVHDAFMAFRDTHREWAAVSEKPYHGIISSKDGMS</sequence>
<dbReference type="InterPro" id="IPR018389">
    <property type="entry name" value="DctP_fam"/>
</dbReference>
<evidence type="ECO:0000313" key="4">
    <source>
        <dbReference type="EMBL" id="SOB89329.1"/>
    </source>
</evidence>
<dbReference type="PANTHER" id="PTHR33376:SF5">
    <property type="entry name" value="EXTRACYTOPLASMIC SOLUTE RECEPTOR PROTEIN"/>
    <property type="match status" value="1"/>
</dbReference>
<keyword evidence="1" id="KW-0732">Signal</keyword>
<dbReference type="Pfam" id="PF03480">
    <property type="entry name" value="DctP"/>
    <property type="match status" value="1"/>
</dbReference>
<dbReference type="NCBIfam" id="TIGR01409">
    <property type="entry name" value="TAT_signal_seq"/>
    <property type="match status" value="1"/>
</dbReference>
<evidence type="ECO:0000256" key="1">
    <source>
        <dbReference type="ARBA" id="ARBA00022729"/>
    </source>
</evidence>
<proteinExistence type="predicted"/>
<feature type="binding site" evidence="2">
    <location>
        <position position="189"/>
    </location>
    <ligand>
        <name>substrate</name>
    </ligand>
</feature>
<name>A0A285R6G3_9PROT</name>
<keyword evidence="3" id="KW-0479">Metal-binding</keyword>
<evidence type="ECO:0000256" key="2">
    <source>
        <dbReference type="PIRSR" id="PIRSR039026-1"/>
    </source>
</evidence>
<dbReference type="Proteomes" id="UP000219068">
    <property type="component" value="Unassembled WGS sequence"/>
</dbReference>
<dbReference type="Gene3D" id="3.40.190.10">
    <property type="entry name" value="Periplasmic binding protein-like II"/>
    <property type="match status" value="1"/>
</dbReference>
<organism evidence="4 5">
    <name type="scientific">Thalassospira xiamenensis</name>
    <dbReference type="NCBI Taxonomy" id="220697"/>
    <lineage>
        <taxon>Bacteria</taxon>
        <taxon>Pseudomonadati</taxon>
        <taxon>Pseudomonadota</taxon>
        <taxon>Alphaproteobacteria</taxon>
        <taxon>Rhodospirillales</taxon>
        <taxon>Thalassospiraceae</taxon>
        <taxon>Thalassospira</taxon>
    </lineage>
</organism>
<feature type="binding site" evidence="3">
    <location>
        <position position="227"/>
    </location>
    <ligand>
        <name>Na(+)</name>
        <dbReference type="ChEBI" id="CHEBI:29101"/>
    </ligand>
</feature>
<dbReference type="InterPro" id="IPR019546">
    <property type="entry name" value="TAT_signal_bac_arc"/>
</dbReference>
<evidence type="ECO:0000313" key="5">
    <source>
        <dbReference type="Proteomes" id="UP000219068"/>
    </source>
</evidence>
<accession>A0A285R6G3</accession>
<dbReference type="PROSITE" id="PS51318">
    <property type="entry name" value="TAT"/>
    <property type="match status" value="1"/>
</dbReference>
<feature type="binding site" evidence="3">
    <location>
        <position position="252"/>
    </location>
    <ligand>
        <name>substrate</name>
    </ligand>
</feature>
<dbReference type="Gene3D" id="3.40.190.170">
    <property type="entry name" value="Bacterial extracellular solute-binding protein, family 7"/>
    <property type="match status" value="1"/>
</dbReference>
<dbReference type="EMBL" id="OBMM01000001">
    <property type="protein sequence ID" value="SOB89329.1"/>
    <property type="molecule type" value="Genomic_DNA"/>
</dbReference>
<dbReference type="AlphaFoldDB" id="A0A285R6G3"/>
<dbReference type="RefSeq" id="WP_097050066.1">
    <property type="nucleotide sequence ID" value="NZ_OBMM01000001.1"/>
</dbReference>
<dbReference type="NCBIfam" id="NF037995">
    <property type="entry name" value="TRAP_S1"/>
    <property type="match status" value="1"/>
</dbReference>
<reference evidence="4 5" key="1">
    <citation type="submission" date="2017-08" db="EMBL/GenBank/DDBJ databases">
        <authorList>
            <person name="de Groot N.N."/>
        </authorList>
    </citation>
    <scope>NUCLEOTIDE SEQUENCE [LARGE SCALE GENOMIC DNA]</scope>
    <source>
        <strain evidence="4 5">USBA 78</strain>
    </source>
</reference>